<reference evidence="1" key="1">
    <citation type="journal article" date="2021" name="Proc. Natl. Acad. Sci. U.S.A.">
        <title>A Catalog of Tens of Thousands of Viruses from Human Metagenomes Reveals Hidden Associations with Chronic Diseases.</title>
        <authorList>
            <person name="Tisza M.J."/>
            <person name="Buck C.B."/>
        </authorList>
    </citation>
    <scope>NUCLEOTIDE SEQUENCE</scope>
    <source>
        <strain evidence="1">Ct1Zj2</strain>
    </source>
</reference>
<proteinExistence type="predicted"/>
<organism evidence="1">
    <name type="scientific">Siphoviridae sp. ct1Zj2</name>
    <dbReference type="NCBI Taxonomy" id="2826272"/>
    <lineage>
        <taxon>Viruses</taxon>
        <taxon>Duplodnaviria</taxon>
        <taxon>Heunggongvirae</taxon>
        <taxon>Uroviricota</taxon>
        <taxon>Caudoviricetes</taxon>
    </lineage>
</organism>
<protein>
    <submittedName>
        <fullName evidence="1">Tail assembly chaperone protein</fullName>
    </submittedName>
</protein>
<accession>A0A8S5MEZ9</accession>
<dbReference type="EMBL" id="BK014890">
    <property type="protein sequence ID" value="DAD80901.1"/>
    <property type="molecule type" value="Genomic_DNA"/>
</dbReference>
<name>A0A8S5MEZ9_9CAUD</name>
<evidence type="ECO:0000313" key="1">
    <source>
        <dbReference type="EMBL" id="DAD80901.1"/>
    </source>
</evidence>
<sequence>MRTSTLTIRGTEYPCCFSTRVLLALEERGKREKPVKSATEMLSSIMENEALSDAFWLLHQLMVAGNRYAKLEGLDAPEVFSLDDMIDLVGVEDYPAMFAAIGKAVTDGQAQTVEAEFPKNADTTQADLSD</sequence>